<feature type="compositionally biased region" description="Basic and acidic residues" evidence="2">
    <location>
        <begin position="784"/>
        <end position="798"/>
    </location>
</feature>
<feature type="compositionally biased region" description="Polar residues" evidence="2">
    <location>
        <begin position="909"/>
        <end position="919"/>
    </location>
</feature>
<dbReference type="RefSeq" id="XP_062637063.1">
    <property type="nucleotide sequence ID" value="XM_062777248.1"/>
</dbReference>
<sequence>MASTTEAAVPTGATPEVALSVDEAWSHAIKLRAAIDKELEYVQKESPGTRETARFEKVETLLQNYRLACIATIWPDIRAATDKKAEEALWGTHNSITKSYRKALSKIQGPNHIVARRKMDRLFTHYLKTAQYFYRGYLQRICARYQMTDLQRIARRADLEEMPVPDEDKVDAEAKKLDEVVRTSCHKTLIYLGDLARYRTTRGKEPKWDNALAYYLLADELMPDLGHGHHQCSVIYCETGDHFEVVYHLYRSLACATPHPNALMNLEREFRELYKRKDKATKHALTAWFVKLHAFYFRGKEFSERKSLESEVEHQLVLAMKTGSGYGSASDLLRIVLINITAYMTAQNRINEKWTDAGSLSCQYILSFNLRTITTIARYLGEVIADMIKRRGKETALEGSETSGTPGSFSQAEPQTSFSPSFNRILPLLRVYMTWFCFYESQLVEFRPHLEPQFGVMCTTLGDMLSLLFDLLGGEHSGKAVSWRFPEDEMTEGVRCLNGTDLKAQFRLSYDSSTGELKPRAEEVLEAANCSEDDLAFTRGLDVLFCAIHLGSTNSKFPLLSLDLKKGSREVTTFTFLEGGKPMPPPADRFVRPPSSTHTPTQKVANQPAVAPNFGVPNEASDNRDSHDSAPPKAAAKVVQQKQAANAEPPAPAAPIRRSEFPIDRQMFNILNEFINPPESTASVSQPVTPTGRPVPSPYGPNFASGAAPTASGGPNSPARGATGAGTFPTLPWEYFYRPPVNSTLQNPLVSSTGTNWGATNGSGLSRPASSGNLGGTQGAGDSIGDRYARRGDQKDESVAGSSTMEDQVGVLRFLDLGSGDVGSGDRETWPNTAPPTQTAHVSVPLPAPSPQYNTWGASRGPWQTAYGNNLGTADRNGISNSPFSTLNFSAGSSGLPRVNSPWGLPHPNNFNDQASARHSPSAWHDARQPRTGPAQPRQVDIWGQPIQNPQQSAFDGNANGNPSTPQGMHKR</sequence>
<feature type="region of interest" description="Disordered" evidence="2">
    <location>
        <begin position="900"/>
        <end position="972"/>
    </location>
</feature>
<keyword evidence="6" id="KW-1185">Reference proteome</keyword>
<dbReference type="AlphaFoldDB" id="A0AAN6ZMA1"/>
<dbReference type="Gene3D" id="1.25.40.10">
    <property type="entry name" value="Tetratricopeptide repeat domain"/>
    <property type="match status" value="1"/>
</dbReference>
<feature type="domain" description="Telomerase activating protein Est1-like N-terminal" evidence="4">
    <location>
        <begin position="84"/>
        <end position="200"/>
    </location>
</feature>
<feature type="compositionally biased region" description="Polar residues" evidence="2">
    <location>
        <begin position="747"/>
        <end position="772"/>
    </location>
</feature>
<dbReference type="PANTHER" id="PTHR15696:SF36">
    <property type="entry name" value="NONSENSE-MEDIATED MRNA DECAY FACTOR"/>
    <property type="match status" value="1"/>
</dbReference>
<evidence type="ECO:0000256" key="2">
    <source>
        <dbReference type="SAM" id="MobiDB-lite"/>
    </source>
</evidence>
<evidence type="ECO:0000259" key="3">
    <source>
        <dbReference type="Pfam" id="PF10373"/>
    </source>
</evidence>
<dbReference type="EMBL" id="MU853584">
    <property type="protein sequence ID" value="KAK4143692.1"/>
    <property type="molecule type" value="Genomic_DNA"/>
</dbReference>
<feature type="region of interest" description="Disordered" evidence="2">
    <location>
        <begin position="680"/>
        <end position="725"/>
    </location>
</feature>
<feature type="compositionally biased region" description="Polar residues" evidence="2">
    <location>
        <begin position="594"/>
        <end position="605"/>
    </location>
</feature>
<comment type="caution">
    <text evidence="5">The sequence shown here is derived from an EMBL/GenBank/DDBJ whole genome shotgun (WGS) entry which is preliminary data.</text>
</comment>
<dbReference type="SUPFAM" id="SSF48452">
    <property type="entry name" value="TPR-like"/>
    <property type="match status" value="1"/>
</dbReference>
<protein>
    <recommendedName>
        <fullName evidence="1">Nonsense-mediated mRNA decay factor</fullName>
    </recommendedName>
</protein>
<dbReference type="InterPro" id="IPR018834">
    <property type="entry name" value="DNA/RNA-bd_Est1-type"/>
</dbReference>
<evidence type="ECO:0000259" key="4">
    <source>
        <dbReference type="Pfam" id="PF10374"/>
    </source>
</evidence>
<feature type="compositionally biased region" description="Polar residues" evidence="2">
    <location>
        <begin position="946"/>
        <end position="972"/>
    </location>
</feature>
<proteinExistence type="predicted"/>
<dbReference type="Proteomes" id="UP001302676">
    <property type="component" value="Unassembled WGS sequence"/>
</dbReference>
<accession>A0AAN6ZMA1</accession>
<dbReference type="InterPro" id="IPR019458">
    <property type="entry name" value="Est1-like_N"/>
</dbReference>
<dbReference type="GO" id="GO:0000184">
    <property type="term" value="P:nuclear-transcribed mRNA catabolic process, nonsense-mediated decay"/>
    <property type="evidence" value="ECO:0007669"/>
    <property type="project" value="UniProtKB-KW"/>
</dbReference>
<feature type="region of interest" description="Disordered" evidence="2">
    <location>
        <begin position="576"/>
        <end position="659"/>
    </location>
</feature>
<feature type="domain" description="DNA/RNA-binding" evidence="3">
    <location>
        <begin position="211"/>
        <end position="498"/>
    </location>
</feature>
<evidence type="ECO:0000256" key="1">
    <source>
        <dbReference type="RuleBase" id="RU369098"/>
    </source>
</evidence>
<feature type="compositionally biased region" description="Low complexity" evidence="2">
    <location>
        <begin position="631"/>
        <end position="648"/>
    </location>
</feature>
<feature type="compositionally biased region" description="Polar residues" evidence="2">
    <location>
        <begin position="400"/>
        <end position="416"/>
    </location>
</feature>
<dbReference type="Pfam" id="PF10373">
    <property type="entry name" value="EST1_DNA_bind"/>
    <property type="match status" value="1"/>
</dbReference>
<name>A0AAN6ZMA1_9PEZI</name>
<dbReference type="Pfam" id="PF10374">
    <property type="entry name" value="EST1"/>
    <property type="match status" value="1"/>
</dbReference>
<dbReference type="InterPro" id="IPR045153">
    <property type="entry name" value="Est1/Ebs1-like"/>
</dbReference>
<feature type="region of interest" description="Disordered" evidence="2">
    <location>
        <begin position="395"/>
        <end position="416"/>
    </location>
</feature>
<comment type="function">
    <text evidence="1">Plays a role in nonsense-mediated mRNA decay.</text>
</comment>
<gene>
    <name evidence="5" type="ORF">C8A04DRAFT_12200</name>
</gene>
<organism evidence="5 6">
    <name type="scientific">Dichotomopilus funicola</name>
    <dbReference type="NCBI Taxonomy" id="1934379"/>
    <lineage>
        <taxon>Eukaryota</taxon>
        <taxon>Fungi</taxon>
        <taxon>Dikarya</taxon>
        <taxon>Ascomycota</taxon>
        <taxon>Pezizomycotina</taxon>
        <taxon>Sordariomycetes</taxon>
        <taxon>Sordariomycetidae</taxon>
        <taxon>Sordariales</taxon>
        <taxon>Chaetomiaceae</taxon>
        <taxon>Dichotomopilus</taxon>
    </lineage>
</organism>
<feature type="compositionally biased region" description="Polar residues" evidence="2">
    <location>
        <begin position="680"/>
        <end position="689"/>
    </location>
</feature>
<dbReference type="GeneID" id="87813861"/>
<feature type="compositionally biased region" description="Low complexity" evidence="2">
    <location>
        <begin position="704"/>
        <end position="719"/>
    </location>
</feature>
<evidence type="ECO:0000313" key="5">
    <source>
        <dbReference type="EMBL" id="KAK4143692.1"/>
    </source>
</evidence>
<reference evidence="5" key="1">
    <citation type="journal article" date="2023" name="Mol. Phylogenet. Evol.">
        <title>Genome-scale phylogeny and comparative genomics of the fungal order Sordariales.</title>
        <authorList>
            <person name="Hensen N."/>
            <person name="Bonometti L."/>
            <person name="Westerberg I."/>
            <person name="Brannstrom I.O."/>
            <person name="Guillou S."/>
            <person name="Cros-Aarteil S."/>
            <person name="Calhoun S."/>
            <person name="Haridas S."/>
            <person name="Kuo A."/>
            <person name="Mondo S."/>
            <person name="Pangilinan J."/>
            <person name="Riley R."/>
            <person name="LaButti K."/>
            <person name="Andreopoulos B."/>
            <person name="Lipzen A."/>
            <person name="Chen C."/>
            <person name="Yan M."/>
            <person name="Daum C."/>
            <person name="Ng V."/>
            <person name="Clum A."/>
            <person name="Steindorff A."/>
            <person name="Ohm R.A."/>
            <person name="Martin F."/>
            <person name="Silar P."/>
            <person name="Natvig D.O."/>
            <person name="Lalanne C."/>
            <person name="Gautier V."/>
            <person name="Ament-Velasquez S.L."/>
            <person name="Kruys A."/>
            <person name="Hutchinson M.I."/>
            <person name="Powell A.J."/>
            <person name="Barry K."/>
            <person name="Miller A.N."/>
            <person name="Grigoriev I.V."/>
            <person name="Debuchy R."/>
            <person name="Gladieux P."/>
            <person name="Hiltunen Thoren M."/>
            <person name="Johannesson H."/>
        </authorList>
    </citation>
    <scope>NUCLEOTIDE SEQUENCE</scope>
    <source>
        <strain evidence="5">CBS 141.50</strain>
    </source>
</reference>
<feature type="region of interest" description="Disordered" evidence="2">
    <location>
        <begin position="747"/>
        <end position="807"/>
    </location>
</feature>
<reference evidence="5" key="2">
    <citation type="submission" date="2023-05" db="EMBL/GenBank/DDBJ databases">
        <authorList>
            <consortium name="Lawrence Berkeley National Laboratory"/>
            <person name="Steindorff A."/>
            <person name="Hensen N."/>
            <person name="Bonometti L."/>
            <person name="Westerberg I."/>
            <person name="Brannstrom I.O."/>
            <person name="Guillou S."/>
            <person name="Cros-Aarteil S."/>
            <person name="Calhoun S."/>
            <person name="Haridas S."/>
            <person name="Kuo A."/>
            <person name="Mondo S."/>
            <person name="Pangilinan J."/>
            <person name="Riley R."/>
            <person name="Labutti K."/>
            <person name="Andreopoulos B."/>
            <person name="Lipzen A."/>
            <person name="Chen C."/>
            <person name="Yanf M."/>
            <person name="Daum C."/>
            <person name="Ng V."/>
            <person name="Clum A."/>
            <person name="Ohm R."/>
            <person name="Martin F."/>
            <person name="Silar P."/>
            <person name="Natvig D."/>
            <person name="Lalanne C."/>
            <person name="Gautier V."/>
            <person name="Ament-Velasquez S.L."/>
            <person name="Kruys A."/>
            <person name="Hutchinson M.I."/>
            <person name="Powell A.J."/>
            <person name="Barry K."/>
            <person name="Miller A.N."/>
            <person name="Grigoriev I.V."/>
            <person name="Debuchy R."/>
            <person name="Gladieux P."/>
            <person name="Thoren M.H."/>
            <person name="Johannesson H."/>
        </authorList>
    </citation>
    <scope>NUCLEOTIDE SEQUENCE</scope>
    <source>
        <strain evidence="5">CBS 141.50</strain>
    </source>
</reference>
<keyword evidence="1" id="KW-0539">Nucleus</keyword>
<dbReference type="GO" id="GO:0005634">
    <property type="term" value="C:nucleus"/>
    <property type="evidence" value="ECO:0007669"/>
    <property type="project" value="UniProtKB-SubCell"/>
</dbReference>
<feature type="compositionally biased region" description="Basic and acidic residues" evidence="2">
    <location>
        <begin position="621"/>
        <end position="630"/>
    </location>
</feature>
<feature type="compositionally biased region" description="Polar residues" evidence="2">
    <location>
        <begin position="830"/>
        <end position="841"/>
    </location>
</feature>
<dbReference type="PANTHER" id="PTHR15696">
    <property type="entry name" value="SMG-7 SUPPRESSOR WITH MORPHOLOGICAL EFFECT ON GENITALIA PROTEIN 7"/>
    <property type="match status" value="1"/>
</dbReference>
<comment type="subcellular location">
    <subcellularLocation>
        <location evidence="1">Nucleus</location>
    </subcellularLocation>
</comment>
<evidence type="ECO:0000313" key="6">
    <source>
        <dbReference type="Proteomes" id="UP001302676"/>
    </source>
</evidence>
<dbReference type="InterPro" id="IPR011990">
    <property type="entry name" value="TPR-like_helical_dom_sf"/>
</dbReference>
<feature type="region of interest" description="Disordered" evidence="2">
    <location>
        <begin position="820"/>
        <end position="846"/>
    </location>
</feature>
<keyword evidence="1" id="KW-0866">Nonsense-mediated mRNA decay</keyword>